<dbReference type="SUPFAM" id="SSF64484">
    <property type="entry name" value="beta and beta-prime subunits of DNA dependent RNA-polymerase"/>
    <property type="match status" value="1"/>
</dbReference>
<evidence type="ECO:0000259" key="12">
    <source>
        <dbReference type="Pfam" id="PF04998"/>
    </source>
</evidence>
<evidence type="ECO:0000256" key="9">
    <source>
        <dbReference type="ARBA" id="ARBA00023163"/>
    </source>
</evidence>
<evidence type="ECO:0000313" key="13">
    <source>
        <dbReference type="EMBL" id="KAA6398383.1"/>
    </source>
</evidence>
<dbReference type="OrthoDB" id="270392at2759"/>
<dbReference type="GO" id="GO:0005665">
    <property type="term" value="C:RNA polymerase II, core complex"/>
    <property type="evidence" value="ECO:0007669"/>
    <property type="project" value="TreeGrafter"/>
</dbReference>
<dbReference type="InterPro" id="IPR045867">
    <property type="entry name" value="DNA-dir_RpoC_beta_prime"/>
</dbReference>
<feature type="domain" description="RNA polymerase Rpb1" evidence="11">
    <location>
        <begin position="146"/>
        <end position="265"/>
    </location>
</feature>
<organism evidence="13 14">
    <name type="scientific">Streblomastix strix</name>
    <dbReference type="NCBI Taxonomy" id="222440"/>
    <lineage>
        <taxon>Eukaryota</taxon>
        <taxon>Metamonada</taxon>
        <taxon>Preaxostyla</taxon>
        <taxon>Oxymonadida</taxon>
        <taxon>Streblomastigidae</taxon>
        <taxon>Streblomastix</taxon>
    </lineage>
</organism>
<keyword evidence="7" id="KW-0862">Zinc</keyword>
<proteinExistence type="predicted"/>
<dbReference type="GO" id="GO:0003899">
    <property type="term" value="F:DNA-directed RNA polymerase activity"/>
    <property type="evidence" value="ECO:0007669"/>
    <property type="project" value="UniProtKB-EC"/>
</dbReference>
<evidence type="ECO:0000313" key="14">
    <source>
        <dbReference type="Proteomes" id="UP000324800"/>
    </source>
</evidence>
<evidence type="ECO:0000256" key="4">
    <source>
        <dbReference type="ARBA" id="ARBA00022679"/>
    </source>
</evidence>
<dbReference type="Pfam" id="PF04990">
    <property type="entry name" value="RNA_pol_Rpb1_7"/>
    <property type="match status" value="2"/>
</dbReference>
<dbReference type="CDD" id="cd02584">
    <property type="entry name" value="RNAP_II_Rpb1_C"/>
    <property type="match status" value="1"/>
</dbReference>
<dbReference type="GO" id="GO:0006351">
    <property type="term" value="P:DNA-templated transcription"/>
    <property type="evidence" value="ECO:0007669"/>
    <property type="project" value="InterPro"/>
</dbReference>
<protein>
    <recommendedName>
        <fullName evidence="2">DNA-directed RNA polymerase</fullName>
        <ecNumber evidence="2">2.7.7.6</ecNumber>
    </recommendedName>
</protein>
<keyword evidence="5" id="KW-0548">Nucleotidyltransferase</keyword>
<dbReference type="AlphaFoldDB" id="A0A5J4WUB6"/>
<dbReference type="Gene3D" id="1.10.150.390">
    <property type="match status" value="1"/>
</dbReference>
<feature type="domain" description="RNA polymerase Rpb1" evidence="11">
    <location>
        <begin position="79"/>
        <end position="119"/>
    </location>
</feature>
<dbReference type="Gene3D" id="3.30.1360.140">
    <property type="match status" value="1"/>
</dbReference>
<keyword evidence="6" id="KW-0479">Metal-binding</keyword>
<dbReference type="PANTHER" id="PTHR19376:SF37">
    <property type="entry name" value="DNA-DIRECTED RNA POLYMERASE II SUBUNIT RPB1"/>
    <property type="match status" value="1"/>
</dbReference>
<accession>A0A5J4WUB6</accession>
<evidence type="ECO:0000256" key="10">
    <source>
        <dbReference type="ARBA" id="ARBA00023242"/>
    </source>
</evidence>
<dbReference type="InterPro" id="IPR007081">
    <property type="entry name" value="RNA_pol_Rpb1_5"/>
</dbReference>
<evidence type="ECO:0000259" key="11">
    <source>
        <dbReference type="Pfam" id="PF04990"/>
    </source>
</evidence>
<evidence type="ECO:0000256" key="8">
    <source>
        <dbReference type="ARBA" id="ARBA00022842"/>
    </source>
</evidence>
<dbReference type="InterPro" id="IPR038593">
    <property type="entry name" value="RNA_pol_Rpb1_7_sf"/>
</dbReference>
<evidence type="ECO:0000256" key="5">
    <source>
        <dbReference type="ARBA" id="ARBA00022695"/>
    </source>
</evidence>
<dbReference type="Proteomes" id="UP000324800">
    <property type="component" value="Unassembled WGS sequence"/>
</dbReference>
<dbReference type="FunFam" id="1.10.150.390:FF:000001">
    <property type="entry name" value="DNA-directed RNA polymerase subunit"/>
    <property type="match status" value="1"/>
</dbReference>
<feature type="domain" description="RNA polymerase Rpb1" evidence="12">
    <location>
        <begin position="1"/>
        <end position="386"/>
    </location>
</feature>
<keyword evidence="3 13" id="KW-0240">DNA-directed RNA polymerase</keyword>
<evidence type="ECO:0000256" key="2">
    <source>
        <dbReference type="ARBA" id="ARBA00012418"/>
    </source>
</evidence>
<gene>
    <name evidence="13" type="ORF">EZS28_006092</name>
</gene>
<comment type="subcellular location">
    <subcellularLocation>
        <location evidence="1">Nucleus</location>
    </subcellularLocation>
</comment>
<dbReference type="InterPro" id="IPR007073">
    <property type="entry name" value="RNA_pol_Rpb1_7"/>
</dbReference>
<comment type="caution">
    <text evidence="13">The sequence shown here is derived from an EMBL/GenBank/DDBJ whole genome shotgun (WGS) entry which is preliminary data.</text>
</comment>
<keyword evidence="9" id="KW-0804">Transcription</keyword>
<evidence type="ECO:0000256" key="7">
    <source>
        <dbReference type="ARBA" id="ARBA00022833"/>
    </source>
</evidence>
<reference evidence="13 14" key="1">
    <citation type="submission" date="2019-03" db="EMBL/GenBank/DDBJ databases">
        <title>Single cell metagenomics reveals metabolic interactions within the superorganism composed of flagellate Streblomastix strix and complex community of Bacteroidetes bacteria on its surface.</title>
        <authorList>
            <person name="Treitli S.C."/>
            <person name="Kolisko M."/>
            <person name="Husnik F."/>
            <person name="Keeling P."/>
            <person name="Hampl V."/>
        </authorList>
    </citation>
    <scope>NUCLEOTIDE SEQUENCE [LARGE SCALE GENOMIC DNA]</scope>
    <source>
        <strain evidence="13">ST1C</strain>
    </source>
</reference>
<evidence type="ECO:0000256" key="6">
    <source>
        <dbReference type="ARBA" id="ARBA00022723"/>
    </source>
</evidence>
<dbReference type="EMBL" id="SNRW01000969">
    <property type="protein sequence ID" value="KAA6398383.1"/>
    <property type="molecule type" value="Genomic_DNA"/>
</dbReference>
<keyword evidence="4" id="KW-0808">Transferase</keyword>
<dbReference type="GO" id="GO:0003677">
    <property type="term" value="F:DNA binding"/>
    <property type="evidence" value="ECO:0007669"/>
    <property type="project" value="InterPro"/>
</dbReference>
<dbReference type="PANTHER" id="PTHR19376">
    <property type="entry name" value="DNA-DIRECTED RNA POLYMERASE"/>
    <property type="match status" value="1"/>
</dbReference>
<evidence type="ECO:0000256" key="3">
    <source>
        <dbReference type="ARBA" id="ARBA00022478"/>
    </source>
</evidence>
<dbReference type="GO" id="GO:0046872">
    <property type="term" value="F:metal ion binding"/>
    <property type="evidence" value="ECO:0007669"/>
    <property type="project" value="UniProtKB-KW"/>
</dbReference>
<dbReference type="EC" id="2.7.7.6" evidence="2"/>
<keyword evidence="8" id="KW-0460">Magnesium</keyword>
<sequence>MVGAIAAQSIGEPATQMTLNTFHFAGVSSKNVTLGVPRLRELINIAKKTKTPGMTVYLDEEHRSSKETAKEVQTRLEFTTLHHITSFVEIYFDPDDRNSVIQEDRQFLQVYYEQPDDDDLEDELNMNMNMYNNIGRQGQRGQQQGMRRNKRWSPWILRITLDKGLVVEHKIQMFEIFTKIKAIMQDEAKITHSDDNADKQIFRIRPRAFADTDQNDDDDQQQQYNVNNNEEGERQQYKSHIKKAQLDNVFLEGIESKIMDSIVLRGIVDVKKVFLSEKKMPKRQADGKFSFMDEWLLETEGCNLLSAMGVPHVEGDKITSNSIVEVIQVLGIEAARAALLTELRQVIQFDNSYVNYRHLALLCDVMTSRGHLMSITRHGLNSQDTGPLMRCTFEESVQILMEAAAYAESDNLKGVSQAVILGHQAPCGTGVVGIHLDTYQLKGAQRISETLQDMAAIDSSSLSPVTNRMNELSLKVDILYLRDRMKTNV</sequence>
<evidence type="ECO:0000256" key="1">
    <source>
        <dbReference type="ARBA" id="ARBA00004123"/>
    </source>
</evidence>
<dbReference type="Pfam" id="PF04998">
    <property type="entry name" value="RNA_pol_Rpb1_5"/>
    <property type="match status" value="1"/>
</dbReference>
<keyword evidence="10" id="KW-0539">Nucleus</keyword>
<name>A0A5J4WUB6_9EUKA</name>